<dbReference type="RefSeq" id="WP_119865781.1">
    <property type="nucleotide sequence ID" value="NZ_CP016786.1"/>
</dbReference>
<feature type="binding site" evidence="11">
    <location>
        <begin position="179"/>
        <end position="181"/>
    </location>
    <ligand>
        <name>beta-D-galactose</name>
        <dbReference type="ChEBI" id="CHEBI:27667"/>
    </ligand>
</feature>
<evidence type="ECO:0000256" key="5">
    <source>
        <dbReference type="ARBA" id="ARBA00014165"/>
    </source>
</evidence>
<dbReference type="InterPro" id="IPR014718">
    <property type="entry name" value="GH-type_carb-bd"/>
</dbReference>
<dbReference type="PIRSF" id="PIRSF005096">
    <property type="entry name" value="GALM"/>
    <property type="match status" value="1"/>
</dbReference>
<dbReference type="InterPro" id="IPR018052">
    <property type="entry name" value="Ald1_epimerase_CS"/>
</dbReference>
<dbReference type="OrthoDB" id="9779408at2"/>
<dbReference type="GO" id="GO:0033499">
    <property type="term" value="P:galactose catabolic process via UDP-galactose, Leloir pathway"/>
    <property type="evidence" value="ECO:0007669"/>
    <property type="project" value="TreeGrafter"/>
</dbReference>
<feature type="active site" description="Proton acceptor" evidence="9">
    <location>
        <position position="312"/>
    </location>
</feature>
<dbReference type="GO" id="GO:0004034">
    <property type="term" value="F:aldose 1-epimerase activity"/>
    <property type="evidence" value="ECO:0007669"/>
    <property type="project" value="UniProtKB-EC"/>
</dbReference>
<keyword evidence="6 8" id="KW-0413">Isomerase</keyword>
<comment type="catalytic activity">
    <reaction evidence="1 8">
        <text>alpha-D-glucose = beta-D-glucose</text>
        <dbReference type="Rhea" id="RHEA:10264"/>
        <dbReference type="ChEBI" id="CHEBI:15903"/>
        <dbReference type="ChEBI" id="CHEBI:17925"/>
        <dbReference type="EC" id="5.1.3.3"/>
    </reaction>
</comment>
<feature type="active site" description="Proton donor" evidence="9">
    <location>
        <position position="179"/>
    </location>
</feature>
<protein>
    <recommendedName>
        <fullName evidence="5 8">Aldose 1-epimerase</fullName>
        <ecNumber evidence="4 8">5.1.3.3</ecNumber>
    </recommendedName>
</protein>
<dbReference type="UniPathway" id="UPA00242"/>
<accession>A0A343JDN6</accession>
<dbReference type="Pfam" id="PF01263">
    <property type="entry name" value="Aldose_epim"/>
    <property type="match status" value="1"/>
</dbReference>
<evidence type="ECO:0000256" key="2">
    <source>
        <dbReference type="ARBA" id="ARBA00005028"/>
    </source>
</evidence>
<dbReference type="AlphaFoldDB" id="A0A343JDN6"/>
<name>A0A343JDN6_9CLOT</name>
<sequence length="350" mass="39853">MCIEKVFINMRENSEIISFSLRNSKGFGIDFLNLGGVITDILVPDKKGNIENVVLKYEDLETYVTNPSYYGAIVGRTAGRIANGTTKLNDEVLTFNKNYGVNQGHGGPNGFTFKIFNVEVHENENEVSALLSYFSKDGEEGYPGNLKVNIIYTINENNEFKITYKAVSDKDTLVNLTNHSYFNLSGNCKEDILNHYLYVNSDFLIELNNNQVPTGRLLYVENTPFDFNIAKKIGRDIDRDDPQLAIGQGYDHPWMLNNEGDLKLRLVHKESGRVMDVYTNQKSVVLYTLNFPDDKVLDCGRKPNRRDAIAIETQNPPIGEDNIFTKYSILRKGEEYSKETIYKFSILNEK</sequence>
<dbReference type="InterPro" id="IPR015443">
    <property type="entry name" value="Aldose_1-epimerase"/>
</dbReference>
<evidence type="ECO:0000313" key="12">
    <source>
        <dbReference type="EMBL" id="ASW43644.1"/>
    </source>
</evidence>
<evidence type="ECO:0000256" key="9">
    <source>
        <dbReference type="PIRSR" id="PIRSR005096-1"/>
    </source>
</evidence>
<evidence type="ECO:0000256" key="3">
    <source>
        <dbReference type="ARBA" id="ARBA00006206"/>
    </source>
</evidence>
<dbReference type="KEGG" id="cia:BEN51_09175"/>
<dbReference type="PANTHER" id="PTHR10091">
    <property type="entry name" value="ALDOSE-1-EPIMERASE"/>
    <property type="match status" value="1"/>
</dbReference>
<dbReference type="GO" id="GO:0030246">
    <property type="term" value="F:carbohydrate binding"/>
    <property type="evidence" value="ECO:0007669"/>
    <property type="project" value="InterPro"/>
</dbReference>
<evidence type="ECO:0000256" key="7">
    <source>
        <dbReference type="ARBA" id="ARBA00023277"/>
    </source>
</evidence>
<evidence type="ECO:0000256" key="8">
    <source>
        <dbReference type="PIRNR" id="PIRNR005096"/>
    </source>
</evidence>
<dbReference type="EC" id="5.1.3.3" evidence="4 8"/>
<keyword evidence="13" id="KW-1185">Reference proteome</keyword>
<feature type="binding site" evidence="10">
    <location>
        <position position="251"/>
    </location>
    <ligand>
        <name>beta-D-galactose</name>
        <dbReference type="ChEBI" id="CHEBI:27667"/>
    </ligand>
</feature>
<dbReference type="PROSITE" id="PS00545">
    <property type="entry name" value="ALDOSE_1_EPIMERASE"/>
    <property type="match status" value="1"/>
</dbReference>
<dbReference type="GO" id="GO:0006006">
    <property type="term" value="P:glucose metabolic process"/>
    <property type="evidence" value="ECO:0007669"/>
    <property type="project" value="TreeGrafter"/>
</dbReference>
<dbReference type="GO" id="GO:0005737">
    <property type="term" value="C:cytoplasm"/>
    <property type="evidence" value="ECO:0007669"/>
    <property type="project" value="TreeGrafter"/>
</dbReference>
<dbReference type="Proteomes" id="UP000264883">
    <property type="component" value="Chromosome"/>
</dbReference>
<evidence type="ECO:0000313" key="13">
    <source>
        <dbReference type="Proteomes" id="UP000264883"/>
    </source>
</evidence>
<gene>
    <name evidence="12" type="ORF">BEN51_09175</name>
</gene>
<comment type="similarity">
    <text evidence="3 8">Belongs to the aldose epimerase family.</text>
</comment>
<dbReference type="SUPFAM" id="SSF74650">
    <property type="entry name" value="Galactose mutarotase-like"/>
    <property type="match status" value="1"/>
</dbReference>
<evidence type="ECO:0000256" key="1">
    <source>
        <dbReference type="ARBA" id="ARBA00001614"/>
    </source>
</evidence>
<dbReference type="InterPro" id="IPR011013">
    <property type="entry name" value="Gal_mutarotase_sf_dom"/>
</dbReference>
<comment type="pathway">
    <text evidence="2 8">Carbohydrate metabolism; hexose metabolism.</text>
</comment>
<dbReference type="InterPro" id="IPR008183">
    <property type="entry name" value="Aldose_1/G6P_1-epimerase"/>
</dbReference>
<proteinExistence type="inferred from homology"/>
<dbReference type="NCBIfam" id="NF008277">
    <property type="entry name" value="PRK11055.1"/>
    <property type="match status" value="1"/>
</dbReference>
<evidence type="ECO:0000256" key="6">
    <source>
        <dbReference type="ARBA" id="ARBA00023235"/>
    </source>
</evidence>
<dbReference type="PANTHER" id="PTHR10091:SF0">
    <property type="entry name" value="GALACTOSE MUTAROTASE"/>
    <property type="match status" value="1"/>
</dbReference>
<dbReference type="Gene3D" id="2.70.98.10">
    <property type="match status" value="1"/>
</dbReference>
<organism evidence="12 13">
    <name type="scientific">Clostridium isatidis</name>
    <dbReference type="NCBI Taxonomy" id="182773"/>
    <lineage>
        <taxon>Bacteria</taxon>
        <taxon>Bacillati</taxon>
        <taxon>Bacillota</taxon>
        <taxon>Clostridia</taxon>
        <taxon>Eubacteriales</taxon>
        <taxon>Clostridiaceae</taxon>
        <taxon>Clostridium</taxon>
    </lineage>
</organism>
<dbReference type="EMBL" id="CP016786">
    <property type="protein sequence ID" value="ASW43644.1"/>
    <property type="molecule type" value="Genomic_DNA"/>
</dbReference>
<dbReference type="InterPro" id="IPR047215">
    <property type="entry name" value="Galactose_mutarotase-like"/>
</dbReference>
<evidence type="ECO:0000256" key="10">
    <source>
        <dbReference type="PIRSR" id="PIRSR005096-2"/>
    </source>
</evidence>
<evidence type="ECO:0000256" key="11">
    <source>
        <dbReference type="PIRSR" id="PIRSR005096-3"/>
    </source>
</evidence>
<evidence type="ECO:0000256" key="4">
    <source>
        <dbReference type="ARBA" id="ARBA00013185"/>
    </source>
</evidence>
<dbReference type="CDD" id="cd09019">
    <property type="entry name" value="galactose_mutarotase_like"/>
    <property type="match status" value="1"/>
</dbReference>
<keyword evidence="7 8" id="KW-0119">Carbohydrate metabolism</keyword>
<reference evidence="12 13" key="1">
    <citation type="submission" date="2016-08" db="EMBL/GenBank/DDBJ databases">
        <title>Complete Genome Sequence Of The Indigo Reducing Clostridium isatidis DSM15098.</title>
        <authorList>
            <person name="Little G.T."/>
            <person name="Minton N.P."/>
        </authorList>
    </citation>
    <scope>NUCLEOTIDE SEQUENCE [LARGE SCALE GENOMIC DNA]</scope>
    <source>
        <strain evidence="12 13">DSM 15098</strain>
    </source>
</reference>